<sequence length="495" mass="53486">MTPVPRLRTPRPRRFRRPAAALALALLAALAPRPASAADSAAAATVCNRYCDTRDPALSPGDRTPVTATLYGRSIVLHFDDADAMGWASLDNGSPGDEVWLDRSFDGGRSWSSGSRLGNTAVPAGRRDWRTLMYNVDDWNNHGVGALRACGKAGDRAEIACTPWARTTWNAGERRTAAATGLMTFYNYGTGLFDTTGWWNSANALTAVIDNIRVSGMGSYAYAVSRTYDLNVNARDGQFRNEYIDDTGWWGLAWIAAYDLTGDSRYLNTARADADHMAAYWDGTCGGGVWWSTARTYKNAIANSLYIQLSAALHNRIPGDTTYLDRARAGWSWFQGTGMINGSQLVNDGIDLSTCRTNGQAVWSYNQGVLLGALTELHTATGDGALLTRARQIADAATTAPSLHTAEGILRDPCEDGDCGGDGPSFKGAHVRGLGRLDAALPDHPYTGYLRRQADRAQVSDRNALDQYGLRWSGPVDTVDAARQQSALDLLDATP</sequence>
<dbReference type="InterPro" id="IPR005198">
    <property type="entry name" value="Glyco_hydro_76"/>
</dbReference>
<dbReference type="PANTHER" id="PTHR47791">
    <property type="entry name" value="MEIOTICALLY UP-REGULATED GENE 191 PROTEIN"/>
    <property type="match status" value="1"/>
</dbReference>
<name>A0A3M0IBR1_9ACTN</name>
<keyword evidence="3" id="KW-1185">Reference proteome</keyword>
<proteinExistence type="predicted"/>
<evidence type="ECO:0000256" key="1">
    <source>
        <dbReference type="SAM" id="SignalP"/>
    </source>
</evidence>
<keyword evidence="1" id="KW-0732">Signal</keyword>
<accession>A0A3M0IBR1</accession>
<evidence type="ECO:0000313" key="2">
    <source>
        <dbReference type="EMBL" id="RMB85808.1"/>
    </source>
</evidence>
<dbReference type="RefSeq" id="WP_121888910.1">
    <property type="nucleotide sequence ID" value="NZ_PENI01000005.1"/>
</dbReference>
<reference evidence="2 3" key="1">
    <citation type="submission" date="2017-11" db="EMBL/GenBank/DDBJ databases">
        <title>Draft genome of actinobacteria isolated from guarana (Paullinia cupana (Mart.) Ducke.</title>
        <authorList>
            <person name="Siqueira K.A."/>
            <person name="Liotti R.G."/>
            <person name="Mendes T.A.O."/>
            <person name="Soares M.A."/>
        </authorList>
    </citation>
    <scope>NUCLEOTIDE SEQUENCE [LARGE SCALE GENOMIC DNA]</scope>
    <source>
        <strain evidence="2 3">193</strain>
    </source>
</reference>
<dbReference type="InterPro" id="IPR053169">
    <property type="entry name" value="MUG_Protein"/>
</dbReference>
<gene>
    <name evidence="2" type="ORF">CTZ28_09765</name>
</gene>
<dbReference type="Pfam" id="PF03663">
    <property type="entry name" value="Glyco_hydro_76"/>
    <property type="match status" value="1"/>
</dbReference>
<dbReference type="InterPro" id="IPR008928">
    <property type="entry name" value="6-hairpin_glycosidase_sf"/>
</dbReference>
<dbReference type="SUPFAM" id="SSF48208">
    <property type="entry name" value="Six-hairpin glycosidases"/>
    <property type="match status" value="1"/>
</dbReference>
<dbReference type="GO" id="GO:0005975">
    <property type="term" value="P:carbohydrate metabolic process"/>
    <property type="evidence" value="ECO:0007669"/>
    <property type="project" value="InterPro"/>
</dbReference>
<dbReference type="OrthoDB" id="2505409at2"/>
<protein>
    <submittedName>
        <fullName evidence="2">Glycosyl hydrolase</fullName>
    </submittedName>
</protein>
<organism evidence="2 3">
    <name type="scientific">Streptomyces shenzhenensis</name>
    <dbReference type="NCBI Taxonomy" id="943815"/>
    <lineage>
        <taxon>Bacteria</taxon>
        <taxon>Bacillati</taxon>
        <taxon>Actinomycetota</taxon>
        <taxon>Actinomycetes</taxon>
        <taxon>Kitasatosporales</taxon>
        <taxon>Streptomycetaceae</taxon>
        <taxon>Streptomyces</taxon>
    </lineage>
</organism>
<dbReference type="PANTHER" id="PTHR47791:SF1">
    <property type="entry name" value="ENDO MANNANASE, GH76 FAMILY (EUROFUNG)"/>
    <property type="match status" value="1"/>
</dbReference>
<evidence type="ECO:0000313" key="3">
    <source>
        <dbReference type="Proteomes" id="UP000270471"/>
    </source>
</evidence>
<feature type="signal peptide" evidence="1">
    <location>
        <begin position="1"/>
        <end position="37"/>
    </location>
</feature>
<dbReference type="EMBL" id="PENI01000005">
    <property type="protein sequence ID" value="RMB85808.1"/>
    <property type="molecule type" value="Genomic_DNA"/>
</dbReference>
<dbReference type="Gene3D" id="1.50.10.20">
    <property type="match status" value="1"/>
</dbReference>
<comment type="caution">
    <text evidence="2">The sequence shown here is derived from an EMBL/GenBank/DDBJ whole genome shotgun (WGS) entry which is preliminary data.</text>
</comment>
<dbReference type="GO" id="GO:0016787">
    <property type="term" value="F:hydrolase activity"/>
    <property type="evidence" value="ECO:0007669"/>
    <property type="project" value="UniProtKB-KW"/>
</dbReference>
<dbReference type="AlphaFoldDB" id="A0A3M0IBR1"/>
<dbReference type="Proteomes" id="UP000270471">
    <property type="component" value="Unassembled WGS sequence"/>
</dbReference>
<feature type="chain" id="PRO_5018151306" evidence="1">
    <location>
        <begin position="38"/>
        <end position="495"/>
    </location>
</feature>
<keyword evidence="2" id="KW-0378">Hydrolase</keyword>